<evidence type="ECO:0000256" key="1">
    <source>
        <dbReference type="SAM" id="MobiDB-lite"/>
    </source>
</evidence>
<dbReference type="InParanoid" id="A0A2H3CQC0"/>
<gene>
    <name evidence="2" type="ORF">ARMGADRAFT_1036537</name>
</gene>
<dbReference type="AlphaFoldDB" id="A0A2H3CQC0"/>
<keyword evidence="3" id="KW-1185">Reference proteome</keyword>
<evidence type="ECO:0000313" key="2">
    <source>
        <dbReference type="EMBL" id="PBK85251.1"/>
    </source>
</evidence>
<feature type="region of interest" description="Disordered" evidence="1">
    <location>
        <begin position="88"/>
        <end position="113"/>
    </location>
</feature>
<dbReference type="EMBL" id="KZ293692">
    <property type="protein sequence ID" value="PBK85251.1"/>
    <property type="molecule type" value="Genomic_DNA"/>
</dbReference>
<protein>
    <submittedName>
        <fullName evidence="2">Uncharacterized protein</fullName>
    </submittedName>
</protein>
<dbReference type="Proteomes" id="UP000217790">
    <property type="component" value="Unassembled WGS sequence"/>
</dbReference>
<sequence length="113" mass="13189">MGKDIQVIAEQWSETVNPQTVYAKGKKDIIHVLRRYRKWSIPIKQARMESLQAELDAMLQDDKIPEDERLMSAAIIQQWIQQIRKEVSETRSTSSLDLETFPDATEETKEEAR</sequence>
<accession>A0A2H3CQC0</accession>
<organism evidence="2 3">
    <name type="scientific">Armillaria gallica</name>
    <name type="common">Bulbous honey fungus</name>
    <name type="synonym">Armillaria bulbosa</name>
    <dbReference type="NCBI Taxonomy" id="47427"/>
    <lineage>
        <taxon>Eukaryota</taxon>
        <taxon>Fungi</taxon>
        <taxon>Dikarya</taxon>
        <taxon>Basidiomycota</taxon>
        <taxon>Agaricomycotina</taxon>
        <taxon>Agaricomycetes</taxon>
        <taxon>Agaricomycetidae</taxon>
        <taxon>Agaricales</taxon>
        <taxon>Marasmiineae</taxon>
        <taxon>Physalacriaceae</taxon>
        <taxon>Armillaria</taxon>
    </lineage>
</organism>
<evidence type="ECO:0000313" key="3">
    <source>
        <dbReference type="Proteomes" id="UP000217790"/>
    </source>
</evidence>
<name>A0A2H3CQC0_ARMGA</name>
<reference evidence="3" key="1">
    <citation type="journal article" date="2017" name="Nat. Ecol. Evol.">
        <title>Genome expansion and lineage-specific genetic innovations in the forest pathogenic fungi Armillaria.</title>
        <authorList>
            <person name="Sipos G."/>
            <person name="Prasanna A.N."/>
            <person name="Walter M.C."/>
            <person name="O'Connor E."/>
            <person name="Balint B."/>
            <person name="Krizsan K."/>
            <person name="Kiss B."/>
            <person name="Hess J."/>
            <person name="Varga T."/>
            <person name="Slot J."/>
            <person name="Riley R."/>
            <person name="Boka B."/>
            <person name="Rigling D."/>
            <person name="Barry K."/>
            <person name="Lee J."/>
            <person name="Mihaltcheva S."/>
            <person name="LaButti K."/>
            <person name="Lipzen A."/>
            <person name="Waldron R."/>
            <person name="Moloney N.M."/>
            <person name="Sperisen C."/>
            <person name="Kredics L."/>
            <person name="Vagvoelgyi C."/>
            <person name="Patrignani A."/>
            <person name="Fitzpatrick D."/>
            <person name="Nagy I."/>
            <person name="Doyle S."/>
            <person name="Anderson J.B."/>
            <person name="Grigoriev I.V."/>
            <person name="Gueldener U."/>
            <person name="Muensterkoetter M."/>
            <person name="Nagy L.G."/>
        </authorList>
    </citation>
    <scope>NUCLEOTIDE SEQUENCE [LARGE SCALE GENOMIC DNA]</scope>
    <source>
        <strain evidence="3">Ar21-2</strain>
    </source>
</reference>
<proteinExistence type="predicted"/>